<reference evidence="2 3" key="2">
    <citation type="journal article" date="2019" name="G3 (Bethesda)">
        <title>Hybrid Assembly of the Genome of the Entomopathogenic Nematode Steinernema carpocapsae Identifies the X-Chromosome.</title>
        <authorList>
            <person name="Serra L."/>
            <person name="Macchietto M."/>
            <person name="Macias-Munoz A."/>
            <person name="McGill C.J."/>
            <person name="Rodriguez I.M."/>
            <person name="Rodriguez B."/>
            <person name="Murad R."/>
            <person name="Mortazavi A."/>
        </authorList>
    </citation>
    <scope>NUCLEOTIDE SEQUENCE [LARGE SCALE GENOMIC DNA]</scope>
    <source>
        <strain evidence="2 3">ALL</strain>
    </source>
</reference>
<feature type="compositionally biased region" description="Basic and acidic residues" evidence="1">
    <location>
        <begin position="43"/>
        <end position="52"/>
    </location>
</feature>
<comment type="caution">
    <text evidence="2">The sequence shown here is derived from an EMBL/GenBank/DDBJ whole genome shotgun (WGS) entry which is preliminary data.</text>
</comment>
<feature type="compositionally biased region" description="Basic residues" evidence="1">
    <location>
        <begin position="98"/>
        <end position="109"/>
    </location>
</feature>
<dbReference type="AlphaFoldDB" id="A0A4U8UIS7"/>
<proteinExistence type="predicted"/>
<accession>A0A4U8UIS7</accession>
<protein>
    <submittedName>
        <fullName evidence="2">Uncharacterized protein</fullName>
    </submittedName>
</protein>
<dbReference type="Proteomes" id="UP000298663">
    <property type="component" value="Unassembled WGS sequence"/>
</dbReference>
<keyword evidence="3" id="KW-1185">Reference proteome</keyword>
<name>A0A4U8UIS7_STECR</name>
<feature type="compositionally biased region" description="Pro residues" evidence="1">
    <location>
        <begin position="110"/>
        <end position="120"/>
    </location>
</feature>
<organism evidence="2 3">
    <name type="scientific">Steinernema carpocapsae</name>
    <name type="common">Entomopathogenic nematode</name>
    <dbReference type="NCBI Taxonomy" id="34508"/>
    <lineage>
        <taxon>Eukaryota</taxon>
        <taxon>Metazoa</taxon>
        <taxon>Ecdysozoa</taxon>
        <taxon>Nematoda</taxon>
        <taxon>Chromadorea</taxon>
        <taxon>Rhabditida</taxon>
        <taxon>Tylenchina</taxon>
        <taxon>Panagrolaimomorpha</taxon>
        <taxon>Strongyloidoidea</taxon>
        <taxon>Steinernematidae</taxon>
        <taxon>Steinernema</taxon>
    </lineage>
</organism>
<feature type="region of interest" description="Disordered" evidence="1">
    <location>
        <begin position="40"/>
        <end position="175"/>
    </location>
</feature>
<gene>
    <name evidence="2" type="ORF">L596_000674</name>
</gene>
<evidence type="ECO:0000313" key="3">
    <source>
        <dbReference type="Proteomes" id="UP000298663"/>
    </source>
</evidence>
<dbReference type="EMBL" id="AZBU02000001">
    <property type="protein sequence ID" value="TMS32880.1"/>
    <property type="molecule type" value="Genomic_DNA"/>
</dbReference>
<evidence type="ECO:0000313" key="2">
    <source>
        <dbReference type="EMBL" id="TMS32880.1"/>
    </source>
</evidence>
<feature type="compositionally biased region" description="Basic and acidic residues" evidence="1">
    <location>
        <begin position="154"/>
        <end position="168"/>
    </location>
</feature>
<reference evidence="2 3" key="1">
    <citation type="journal article" date="2015" name="Genome Biol.">
        <title>Comparative genomics of Steinernema reveals deeply conserved gene regulatory networks.</title>
        <authorList>
            <person name="Dillman A.R."/>
            <person name="Macchietto M."/>
            <person name="Porter C.F."/>
            <person name="Rogers A."/>
            <person name="Williams B."/>
            <person name="Antoshechkin I."/>
            <person name="Lee M.M."/>
            <person name="Goodwin Z."/>
            <person name="Lu X."/>
            <person name="Lewis E.E."/>
            <person name="Goodrich-Blair H."/>
            <person name="Stock S.P."/>
            <person name="Adams B.J."/>
            <person name="Sternberg P.W."/>
            <person name="Mortazavi A."/>
        </authorList>
    </citation>
    <scope>NUCLEOTIDE SEQUENCE [LARGE SCALE GENOMIC DNA]</scope>
    <source>
        <strain evidence="2 3">ALL</strain>
    </source>
</reference>
<sequence length="175" mass="20165">MVPKPTARSCLVWLKLTLRLHHDHFTSVMKRFLTQSTSFSFSERNRLPDRKQHPARRRRQSGNCGNPTREEGRWHALRRRDTHASRKGFGEGRPYPRGPRRDRRWRLHPPPRAPSAPPLSSPEIQPRHQQNRPDRKAVGPAEACADPHGGSSRRSGDQDNAEHDREAWEGDDSTA</sequence>
<evidence type="ECO:0000256" key="1">
    <source>
        <dbReference type="SAM" id="MobiDB-lite"/>
    </source>
</evidence>